<keyword evidence="3" id="KW-1185">Reference proteome</keyword>
<dbReference type="Pfam" id="PF20209">
    <property type="entry name" value="DUF6570"/>
    <property type="match status" value="1"/>
</dbReference>
<gene>
    <name evidence="2" type="ORF">GGX14DRAFT_338256</name>
</gene>
<evidence type="ECO:0000313" key="3">
    <source>
        <dbReference type="Proteomes" id="UP001219525"/>
    </source>
</evidence>
<comment type="caution">
    <text evidence="2">The sequence shown here is derived from an EMBL/GenBank/DDBJ whole genome shotgun (WGS) entry which is preliminary data.</text>
</comment>
<organism evidence="2 3">
    <name type="scientific">Mycena pura</name>
    <dbReference type="NCBI Taxonomy" id="153505"/>
    <lineage>
        <taxon>Eukaryota</taxon>
        <taxon>Fungi</taxon>
        <taxon>Dikarya</taxon>
        <taxon>Basidiomycota</taxon>
        <taxon>Agaricomycotina</taxon>
        <taxon>Agaricomycetes</taxon>
        <taxon>Agaricomycetidae</taxon>
        <taxon>Agaricales</taxon>
        <taxon>Marasmiineae</taxon>
        <taxon>Mycenaceae</taxon>
        <taxon>Mycena</taxon>
    </lineage>
</organism>
<dbReference type="Proteomes" id="UP001219525">
    <property type="component" value="Unassembled WGS sequence"/>
</dbReference>
<accession>A0AAD6Y2J2</accession>
<protein>
    <recommendedName>
        <fullName evidence="1">DUF6570 domain-containing protein</fullName>
    </recommendedName>
</protein>
<feature type="domain" description="DUF6570" evidence="1">
    <location>
        <begin position="2"/>
        <end position="66"/>
    </location>
</feature>
<evidence type="ECO:0000313" key="2">
    <source>
        <dbReference type="EMBL" id="KAJ7198020.1"/>
    </source>
</evidence>
<evidence type="ECO:0000259" key="1">
    <source>
        <dbReference type="Pfam" id="PF20209"/>
    </source>
</evidence>
<feature type="non-terminal residue" evidence="2">
    <location>
        <position position="1"/>
    </location>
</feature>
<sequence>QNIHEIATKLPRLPEDVDLVIIRREGVDLTHHVDYVVRRDKVHRALEYKIAHDDAYRDLQIDHDALGQLPENGTV</sequence>
<dbReference type="EMBL" id="JARJCW010000075">
    <property type="protein sequence ID" value="KAJ7198020.1"/>
    <property type="molecule type" value="Genomic_DNA"/>
</dbReference>
<reference evidence="2" key="1">
    <citation type="submission" date="2023-03" db="EMBL/GenBank/DDBJ databases">
        <title>Massive genome expansion in bonnet fungi (Mycena s.s.) driven by repeated elements and novel gene families across ecological guilds.</title>
        <authorList>
            <consortium name="Lawrence Berkeley National Laboratory"/>
            <person name="Harder C.B."/>
            <person name="Miyauchi S."/>
            <person name="Viragh M."/>
            <person name="Kuo A."/>
            <person name="Thoen E."/>
            <person name="Andreopoulos B."/>
            <person name="Lu D."/>
            <person name="Skrede I."/>
            <person name="Drula E."/>
            <person name="Henrissat B."/>
            <person name="Morin E."/>
            <person name="Kohler A."/>
            <person name="Barry K."/>
            <person name="LaButti K."/>
            <person name="Morin E."/>
            <person name="Salamov A."/>
            <person name="Lipzen A."/>
            <person name="Mereny Z."/>
            <person name="Hegedus B."/>
            <person name="Baldrian P."/>
            <person name="Stursova M."/>
            <person name="Weitz H."/>
            <person name="Taylor A."/>
            <person name="Grigoriev I.V."/>
            <person name="Nagy L.G."/>
            <person name="Martin F."/>
            <person name="Kauserud H."/>
        </authorList>
    </citation>
    <scope>NUCLEOTIDE SEQUENCE</scope>
    <source>
        <strain evidence="2">9144</strain>
    </source>
</reference>
<dbReference type="AlphaFoldDB" id="A0AAD6Y2J2"/>
<name>A0AAD6Y2J2_9AGAR</name>
<proteinExistence type="predicted"/>
<dbReference type="InterPro" id="IPR046700">
    <property type="entry name" value="DUF6570"/>
</dbReference>
<feature type="non-terminal residue" evidence="2">
    <location>
        <position position="75"/>
    </location>
</feature>